<dbReference type="PRINTS" id="PR00111">
    <property type="entry name" value="ABHYDROLASE"/>
</dbReference>
<dbReference type="InterPro" id="IPR013094">
    <property type="entry name" value="AB_hydrolase_3"/>
</dbReference>
<dbReference type="InterPro" id="IPR000073">
    <property type="entry name" value="AB_hydrolase_1"/>
</dbReference>
<dbReference type="InterPro" id="IPR029058">
    <property type="entry name" value="AB_hydrolase_fold"/>
</dbReference>
<evidence type="ECO:0000313" key="2">
    <source>
        <dbReference type="EMBL" id="CEJ57211.1"/>
    </source>
</evidence>
<name>A0A0F7TMV9_PENBI</name>
<accession>A0A0F7TMV9</accession>
<feature type="domain" description="Alpha/beta hydrolase fold-3" evidence="1">
    <location>
        <begin position="45"/>
        <end position="173"/>
    </location>
</feature>
<dbReference type="GO" id="GO:0017000">
    <property type="term" value="P:antibiotic biosynthetic process"/>
    <property type="evidence" value="ECO:0007669"/>
    <property type="project" value="UniProtKB-ARBA"/>
</dbReference>
<evidence type="ECO:0000259" key="1">
    <source>
        <dbReference type="Pfam" id="PF07859"/>
    </source>
</evidence>
<dbReference type="Proteomes" id="UP000042958">
    <property type="component" value="Unassembled WGS sequence"/>
</dbReference>
<dbReference type="EMBL" id="CDHK01000005">
    <property type="protein sequence ID" value="CEJ57211.1"/>
    <property type="molecule type" value="Genomic_DNA"/>
</dbReference>
<sequence length="327" mass="36414">MAIPSDPKLNGFEIIQTNYKHIGDHGIRADILIPQNEYAGSRPLIVRLHGGGLMMGDSLNMEWWPHWVSDLALQKNAIIISPNYRLLPEATSADIYTDLEDFWTWLRSPALANLLANHKTPTKLDLDRIFVTGESAGGLLSLYLTLAHPEEIRAASAAYPCLALNADSFTKTRERAPFDNHVPVSVVEENFKAAVLGTAKSSITSLESLMFMLGAIEHGYLSKYYQRDAEGVPAEVLYPMARLEQPDFKIPRGGIAVLHGRQDSVVPLGDVEEFVERANEVLKARSGEEGGVTLTLRDGEHGFDGPVRFEEDWLQDAMHRAIRVWLE</sequence>
<gene>
    <name evidence="2" type="ORF">PMG11_05912</name>
</gene>
<dbReference type="PANTHER" id="PTHR23024:SF24">
    <property type="entry name" value="ALPHA_BETA HYDROLASE FOLD-3 DOMAIN-CONTAINING PROTEIN"/>
    <property type="match status" value="1"/>
</dbReference>
<protein>
    <recommendedName>
        <fullName evidence="1">Alpha/beta hydrolase fold-3 domain-containing protein</fullName>
    </recommendedName>
</protein>
<dbReference type="OrthoDB" id="19653at2759"/>
<dbReference type="AlphaFoldDB" id="A0A0F7TMV9"/>
<dbReference type="Pfam" id="PF07859">
    <property type="entry name" value="Abhydrolase_3"/>
    <property type="match status" value="1"/>
</dbReference>
<organism evidence="2 3">
    <name type="scientific">Penicillium brasilianum</name>
    <dbReference type="NCBI Taxonomy" id="104259"/>
    <lineage>
        <taxon>Eukaryota</taxon>
        <taxon>Fungi</taxon>
        <taxon>Dikarya</taxon>
        <taxon>Ascomycota</taxon>
        <taxon>Pezizomycotina</taxon>
        <taxon>Eurotiomycetes</taxon>
        <taxon>Eurotiomycetidae</taxon>
        <taxon>Eurotiales</taxon>
        <taxon>Aspergillaceae</taxon>
        <taxon>Penicillium</taxon>
    </lineage>
</organism>
<proteinExistence type="predicted"/>
<dbReference type="Gene3D" id="3.40.50.1820">
    <property type="entry name" value="alpha/beta hydrolase"/>
    <property type="match status" value="1"/>
</dbReference>
<reference evidence="3" key="1">
    <citation type="journal article" date="2015" name="Genome Announc.">
        <title>Draft genome sequence of the fungus Penicillium brasilianum MG11.</title>
        <authorList>
            <person name="Horn F."/>
            <person name="Linde J."/>
            <person name="Mattern D.J."/>
            <person name="Walther G."/>
            <person name="Guthke R."/>
            <person name="Brakhage A.A."/>
            <person name="Valiante V."/>
        </authorList>
    </citation>
    <scope>NUCLEOTIDE SEQUENCE [LARGE SCALE GENOMIC DNA]</scope>
    <source>
        <strain evidence="3">MG11</strain>
    </source>
</reference>
<dbReference type="InterPro" id="IPR050466">
    <property type="entry name" value="Carboxylest/Gibb_receptor"/>
</dbReference>
<dbReference type="GO" id="GO:0072330">
    <property type="term" value="P:monocarboxylic acid biosynthetic process"/>
    <property type="evidence" value="ECO:0007669"/>
    <property type="project" value="UniProtKB-ARBA"/>
</dbReference>
<dbReference type="STRING" id="104259.A0A0F7TMV9"/>
<dbReference type="GO" id="GO:0016787">
    <property type="term" value="F:hydrolase activity"/>
    <property type="evidence" value="ECO:0007669"/>
    <property type="project" value="InterPro"/>
</dbReference>
<dbReference type="SUPFAM" id="SSF53474">
    <property type="entry name" value="alpha/beta-Hydrolases"/>
    <property type="match status" value="1"/>
</dbReference>
<dbReference type="PANTHER" id="PTHR23024">
    <property type="entry name" value="ARYLACETAMIDE DEACETYLASE"/>
    <property type="match status" value="1"/>
</dbReference>
<keyword evidence="3" id="KW-1185">Reference proteome</keyword>
<evidence type="ECO:0000313" key="3">
    <source>
        <dbReference type="Proteomes" id="UP000042958"/>
    </source>
</evidence>